<organism evidence="3 4">
    <name type="scientific">Kingdonia uniflora</name>
    <dbReference type="NCBI Taxonomy" id="39325"/>
    <lineage>
        <taxon>Eukaryota</taxon>
        <taxon>Viridiplantae</taxon>
        <taxon>Streptophyta</taxon>
        <taxon>Embryophyta</taxon>
        <taxon>Tracheophyta</taxon>
        <taxon>Spermatophyta</taxon>
        <taxon>Magnoliopsida</taxon>
        <taxon>Ranunculales</taxon>
        <taxon>Circaeasteraceae</taxon>
        <taxon>Kingdonia</taxon>
    </lineage>
</organism>
<evidence type="ECO:0000313" key="4">
    <source>
        <dbReference type="Proteomes" id="UP000541444"/>
    </source>
</evidence>
<dbReference type="PANTHER" id="PTHR11926">
    <property type="entry name" value="GLUCOSYL/GLUCURONOSYL TRANSFERASES"/>
    <property type="match status" value="1"/>
</dbReference>
<dbReference type="InterPro" id="IPR002213">
    <property type="entry name" value="UDP_glucos_trans"/>
</dbReference>
<gene>
    <name evidence="3" type="ORF">GIB67_038937</name>
</gene>
<dbReference type="AlphaFoldDB" id="A0A7J7LQL5"/>
<keyword evidence="4" id="KW-1185">Reference proteome</keyword>
<reference evidence="3 4" key="1">
    <citation type="journal article" date="2020" name="IScience">
        <title>Genome Sequencing of the Endangered Kingdonia uniflora (Circaeasteraceae, Ranunculales) Reveals Potential Mechanisms of Evolutionary Specialization.</title>
        <authorList>
            <person name="Sun Y."/>
            <person name="Deng T."/>
            <person name="Zhang A."/>
            <person name="Moore M.J."/>
            <person name="Landis J.B."/>
            <person name="Lin N."/>
            <person name="Zhang H."/>
            <person name="Zhang X."/>
            <person name="Huang J."/>
            <person name="Zhang X."/>
            <person name="Sun H."/>
            <person name="Wang H."/>
        </authorList>
    </citation>
    <scope>NUCLEOTIDE SEQUENCE [LARGE SCALE GENOMIC DNA]</scope>
    <source>
        <strain evidence="3">TB1705</strain>
        <tissue evidence="3">Leaf</tissue>
    </source>
</reference>
<comment type="caution">
    <text evidence="3">The sequence shown here is derived from an EMBL/GenBank/DDBJ whole genome shotgun (WGS) entry which is preliminary data.</text>
</comment>
<dbReference type="Gene3D" id="3.40.50.2000">
    <property type="entry name" value="Glycogen Phosphorylase B"/>
    <property type="match status" value="2"/>
</dbReference>
<dbReference type="GO" id="GO:0080043">
    <property type="term" value="F:quercetin 3-O-glucosyltransferase activity"/>
    <property type="evidence" value="ECO:0007669"/>
    <property type="project" value="TreeGrafter"/>
</dbReference>
<accession>A0A7J7LQL5</accession>
<dbReference type="GO" id="GO:0080044">
    <property type="term" value="F:quercetin 7-O-glucosyltransferase activity"/>
    <property type="evidence" value="ECO:0007669"/>
    <property type="project" value="TreeGrafter"/>
</dbReference>
<proteinExistence type="inferred from homology"/>
<evidence type="ECO:0000256" key="2">
    <source>
        <dbReference type="ARBA" id="ARBA00022679"/>
    </source>
</evidence>
<dbReference type="OrthoDB" id="5835829at2759"/>
<dbReference type="CDD" id="cd03784">
    <property type="entry name" value="GT1_Gtf-like"/>
    <property type="match status" value="1"/>
</dbReference>
<keyword evidence="2" id="KW-0808">Transferase</keyword>
<comment type="similarity">
    <text evidence="1">Belongs to the UDP-glycosyltransferase family.</text>
</comment>
<name>A0A7J7LQL5_9MAGN</name>
<dbReference type="Pfam" id="PF00201">
    <property type="entry name" value="UDPGT"/>
    <property type="match status" value="1"/>
</dbReference>
<dbReference type="EMBL" id="JACGCM010002109">
    <property type="protein sequence ID" value="KAF6144838.1"/>
    <property type="molecule type" value="Genomic_DNA"/>
</dbReference>
<dbReference type="Proteomes" id="UP000541444">
    <property type="component" value="Unassembled WGS sequence"/>
</dbReference>
<dbReference type="FunFam" id="3.40.50.2000:FF:000138">
    <property type="entry name" value="Glycosyltransferase"/>
    <property type="match status" value="1"/>
</dbReference>
<evidence type="ECO:0000256" key="1">
    <source>
        <dbReference type="ARBA" id="ARBA00009995"/>
    </source>
</evidence>
<sequence>METISGRTCCCHIVALPYPGRGHINSMMNLCKLLASKTKVIITFVVTEEWLGFIGSEPKPHNIMFRSIPNVIPSELVRAADFAGFLEAILTKMEAPFEELLDQLEKPSVSAIIADTCLPWAVAVGNRRSIPMASLWPMSASVFSKNTNFTVDFSDLPIVFFGKERKMLNQLREGFSLVRKAKCLLLGSCYELEIQVMETLRASFPFPVYPVVPLIPKTTLTETPLDTVDYLQWLDSQPRRSVLYVSLGSFLSVSSEQMDEIMAGIRLSGVRYFWIAGGDTFRVQEACGEMGLVVPWCDQLRVLCHSSIGGFWTHCGWNSTMEGVFAGVPMLTFPISFDQVPNEKQIVDDWKIGVRVKEAGNELVIKSEEIAITMQIFMDLDSDENTERKKRVSELQETCRRALAKDGSSDTSLDDFIRKFLQCS</sequence>
<protein>
    <submittedName>
        <fullName evidence="3">Uncharacterized protein</fullName>
    </submittedName>
</protein>
<dbReference type="SUPFAM" id="SSF53756">
    <property type="entry name" value="UDP-Glycosyltransferase/glycogen phosphorylase"/>
    <property type="match status" value="1"/>
</dbReference>
<evidence type="ECO:0000313" key="3">
    <source>
        <dbReference type="EMBL" id="KAF6144838.1"/>
    </source>
</evidence>
<dbReference type="PANTHER" id="PTHR11926:SF1395">
    <property type="entry name" value="GLYCOSYLTRANSFERASE"/>
    <property type="match status" value="1"/>
</dbReference>